<dbReference type="eggNOG" id="ENOG502RXGN">
    <property type="taxonomic scope" value="Eukaryota"/>
</dbReference>
<accession>T1FX81</accession>
<evidence type="ECO:0000313" key="4">
    <source>
        <dbReference type="Proteomes" id="UP000015101"/>
    </source>
</evidence>
<dbReference type="PANTHER" id="PTHR20883:SF51">
    <property type="entry name" value="PHYTANOYL-COA HYDROXYLASE"/>
    <property type="match status" value="1"/>
</dbReference>
<organism evidence="3 4">
    <name type="scientific">Helobdella robusta</name>
    <name type="common">Californian leech</name>
    <dbReference type="NCBI Taxonomy" id="6412"/>
    <lineage>
        <taxon>Eukaryota</taxon>
        <taxon>Metazoa</taxon>
        <taxon>Spiralia</taxon>
        <taxon>Lophotrochozoa</taxon>
        <taxon>Annelida</taxon>
        <taxon>Clitellata</taxon>
        <taxon>Hirudinea</taxon>
        <taxon>Rhynchobdellida</taxon>
        <taxon>Glossiphoniidae</taxon>
        <taxon>Helobdella</taxon>
    </lineage>
</organism>
<dbReference type="STRING" id="6412.T1FX81"/>
<evidence type="ECO:0000313" key="2">
    <source>
        <dbReference type="EMBL" id="ESO12794.1"/>
    </source>
</evidence>
<comment type="cofactor">
    <cofactor evidence="1">
        <name>Fe cation</name>
        <dbReference type="ChEBI" id="CHEBI:24875"/>
    </cofactor>
</comment>
<name>T1FX81_HELRO</name>
<dbReference type="InterPro" id="IPR008775">
    <property type="entry name" value="Phytyl_CoA_dOase-like"/>
</dbReference>
<evidence type="ECO:0000313" key="3">
    <source>
        <dbReference type="EnsemblMetazoa" id="HelroP62930"/>
    </source>
</evidence>
<dbReference type="RefSeq" id="XP_009009514.1">
    <property type="nucleotide sequence ID" value="XM_009011266.1"/>
</dbReference>
<dbReference type="EMBL" id="KB095811">
    <property type="protein sequence ID" value="ESO12794.1"/>
    <property type="molecule type" value="Genomic_DNA"/>
</dbReference>
<reference evidence="3" key="3">
    <citation type="submission" date="2015-06" db="UniProtKB">
        <authorList>
            <consortium name="EnsemblMetazoa"/>
        </authorList>
    </citation>
    <scope>IDENTIFICATION</scope>
</reference>
<dbReference type="EMBL" id="AMQM01000240">
    <property type="status" value="NOT_ANNOTATED_CDS"/>
    <property type="molecule type" value="Genomic_DNA"/>
</dbReference>
<dbReference type="EnsemblMetazoa" id="HelroT62930">
    <property type="protein sequence ID" value="HelroP62930"/>
    <property type="gene ID" value="HelroG62930"/>
</dbReference>
<keyword evidence="4" id="KW-1185">Reference proteome</keyword>
<evidence type="ECO:0000256" key="1">
    <source>
        <dbReference type="ARBA" id="ARBA00001962"/>
    </source>
</evidence>
<dbReference type="InParanoid" id="T1FX81"/>
<dbReference type="OMA" id="MHQFKIN"/>
<dbReference type="PANTHER" id="PTHR20883">
    <property type="entry name" value="PHYTANOYL-COA DIOXYGENASE DOMAIN CONTAINING 1"/>
    <property type="match status" value="1"/>
</dbReference>
<dbReference type="HOGENOM" id="CLU_1334799_0_0_1"/>
<dbReference type="SUPFAM" id="SSF51197">
    <property type="entry name" value="Clavaminate synthase-like"/>
    <property type="match status" value="1"/>
</dbReference>
<dbReference type="Proteomes" id="UP000015101">
    <property type="component" value="Unassembled WGS sequence"/>
</dbReference>
<sequence length="193" mass="21906">LLGGEVYHYHTKVMMKEARTGGQHLWHQDYGYWYKNGNLRPDMMTVFVAMDPCNQLNGGLELIVGSHKCGRIDHVLVHGQTAADEERVEQIKKKSSHVVANLNSGDALFFHSNVLHTSGPNNSNVRRYACLFAYNRADNDPVYKHHHPNYTPLQIVPNSAIDECTNFSDLSGKCLIDPDQDKTVNVQREDHQH</sequence>
<dbReference type="Gene3D" id="2.60.120.620">
    <property type="entry name" value="q2cbj1_9rhob like domain"/>
    <property type="match status" value="1"/>
</dbReference>
<protein>
    <submittedName>
        <fullName evidence="2 3">Uncharacterized protein</fullName>
    </submittedName>
</protein>
<proteinExistence type="predicted"/>
<dbReference type="Pfam" id="PF05721">
    <property type="entry name" value="PhyH"/>
    <property type="match status" value="1"/>
</dbReference>
<dbReference type="CTD" id="20213429"/>
<dbReference type="AlphaFoldDB" id="T1FX81"/>
<dbReference type="GeneID" id="20213429"/>
<dbReference type="KEGG" id="hro:HELRODRAFT_62930"/>
<dbReference type="OrthoDB" id="445007at2759"/>
<reference evidence="4" key="1">
    <citation type="submission" date="2012-12" db="EMBL/GenBank/DDBJ databases">
        <authorList>
            <person name="Hellsten U."/>
            <person name="Grimwood J."/>
            <person name="Chapman J.A."/>
            <person name="Shapiro H."/>
            <person name="Aerts A."/>
            <person name="Otillar R.P."/>
            <person name="Terry A.Y."/>
            <person name="Boore J.L."/>
            <person name="Simakov O."/>
            <person name="Marletaz F."/>
            <person name="Cho S.-J."/>
            <person name="Edsinger-Gonzales E."/>
            <person name="Havlak P."/>
            <person name="Kuo D.-H."/>
            <person name="Larsson T."/>
            <person name="Lv J."/>
            <person name="Arendt D."/>
            <person name="Savage R."/>
            <person name="Osoegawa K."/>
            <person name="de Jong P."/>
            <person name="Lindberg D.R."/>
            <person name="Seaver E.C."/>
            <person name="Weisblat D.A."/>
            <person name="Putnam N.H."/>
            <person name="Grigoriev I.V."/>
            <person name="Rokhsar D.S."/>
        </authorList>
    </citation>
    <scope>NUCLEOTIDE SEQUENCE</scope>
</reference>
<gene>
    <name evidence="3" type="primary">20213429</name>
    <name evidence="2" type="ORF">HELRODRAFT_62930</name>
</gene>
<reference evidence="2 4" key="2">
    <citation type="journal article" date="2013" name="Nature">
        <title>Insights into bilaterian evolution from three spiralian genomes.</title>
        <authorList>
            <person name="Simakov O."/>
            <person name="Marletaz F."/>
            <person name="Cho S.J."/>
            <person name="Edsinger-Gonzales E."/>
            <person name="Havlak P."/>
            <person name="Hellsten U."/>
            <person name="Kuo D.H."/>
            <person name="Larsson T."/>
            <person name="Lv J."/>
            <person name="Arendt D."/>
            <person name="Savage R."/>
            <person name="Osoegawa K."/>
            <person name="de Jong P."/>
            <person name="Grimwood J."/>
            <person name="Chapman J.A."/>
            <person name="Shapiro H."/>
            <person name="Aerts A."/>
            <person name="Otillar R.P."/>
            <person name="Terry A.Y."/>
            <person name="Boore J.L."/>
            <person name="Grigoriev I.V."/>
            <person name="Lindberg D.R."/>
            <person name="Seaver E.C."/>
            <person name="Weisblat D.A."/>
            <person name="Putnam N.H."/>
            <person name="Rokhsar D.S."/>
        </authorList>
    </citation>
    <scope>NUCLEOTIDE SEQUENCE</scope>
</reference>